<dbReference type="RefSeq" id="WP_085935169.1">
    <property type="nucleotide sequence ID" value="NZ_FUWJ01000004.1"/>
</dbReference>
<evidence type="ECO:0000313" key="2">
    <source>
        <dbReference type="EMBL" id="SKA09415.1"/>
    </source>
</evidence>
<keyword evidence="1" id="KW-0812">Transmembrane</keyword>
<proteinExistence type="predicted"/>
<dbReference type="STRING" id="225324.SAMN02745126_03464"/>
<dbReference type="EMBL" id="FUWJ01000004">
    <property type="protein sequence ID" value="SKA09415.1"/>
    <property type="molecule type" value="Genomic_DNA"/>
</dbReference>
<evidence type="ECO:0000256" key="1">
    <source>
        <dbReference type="SAM" id="Phobius"/>
    </source>
</evidence>
<gene>
    <name evidence="2" type="ORF">SAMN02745126_03464</name>
</gene>
<feature type="transmembrane region" description="Helical" evidence="1">
    <location>
        <begin position="31"/>
        <end position="48"/>
    </location>
</feature>
<accession>A0A1T4R0I0</accession>
<name>A0A1T4R0I0_9HYPH</name>
<keyword evidence="3" id="KW-1185">Reference proteome</keyword>
<dbReference type="OrthoDB" id="7376533at2"/>
<reference evidence="3" key="1">
    <citation type="submission" date="2017-02" db="EMBL/GenBank/DDBJ databases">
        <authorList>
            <person name="Varghese N."/>
            <person name="Submissions S."/>
        </authorList>
    </citation>
    <scope>NUCLEOTIDE SEQUENCE [LARGE SCALE GENOMIC DNA]</scope>
    <source>
        <strain evidence="3">ATCC 27094</strain>
    </source>
</reference>
<keyword evidence="1" id="KW-0472">Membrane</keyword>
<dbReference type="AlphaFoldDB" id="A0A1T4R0I0"/>
<keyword evidence="1" id="KW-1133">Transmembrane helix</keyword>
<dbReference type="Proteomes" id="UP000190092">
    <property type="component" value="Unassembled WGS sequence"/>
</dbReference>
<evidence type="ECO:0000313" key="3">
    <source>
        <dbReference type="Proteomes" id="UP000190092"/>
    </source>
</evidence>
<organism evidence="2 3">
    <name type="scientific">Enhydrobacter aerosaccus</name>
    <dbReference type="NCBI Taxonomy" id="225324"/>
    <lineage>
        <taxon>Bacteria</taxon>
        <taxon>Pseudomonadati</taxon>
        <taxon>Pseudomonadota</taxon>
        <taxon>Alphaproteobacteria</taxon>
        <taxon>Hyphomicrobiales</taxon>
        <taxon>Enhydrobacter</taxon>
    </lineage>
</organism>
<sequence length="62" mass="7018">MSHWIMGILSALFGLVGLFMAAKAHDFGIAFFGLALAVWAALFCWWMIKTRYDEIEHKQAQG</sequence>
<protein>
    <submittedName>
        <fullName evidence="2">Uncharacterized protein</fullName>
    </submittedName>
</protein>